<dbReference type="PROSITE" id="PS50176">
    <property type="entry name" value="ARM_REPEAT"/>
    <property type="match status" value="3"/>
</dbReference>
<evidence type="ECO:0000256" key="6">
    <source>
        <dbReference type="PROSITE-ProRule" id="PRU00259"/>
    </source>
</evidence>
<evidence type="ECO:0000256" key="4">
    <source>
        <dbReference type="ARBA" id="ARBA00022737"/>
    </source>
</evidence>
<evidence type="ECO:0000256" key="7">
    <source>
        <dbReference type="PROSITE-ProRule" id="PRU00561"/>
    </source>
</evidence>
<dbReference type="FunFam" id="1.20.5.690:FF:000002">
    <property type="entry name" value="Importin subunit alpha"/>
    <property type="match status" value="1"/>
</dbReference>
<evidence type="ECO:0000256" key="3">
    <source>
        <dbReference type="ARBA" id="ARBA00022448"/>
    </source>
</evidence>
<evidence type="ECO:0000313" key="10">
    <source>
        <dbReference type="Proteomes" id="UP000775213"/>
    </source>
</evidence>
<dbReference type="InterPro" id="IPR032413">
    <property type="entry name" value="Arm_3"/>
</dbReference>
<dbReference type="GO" id="GO:0048471">
    <property type="term" value="C:perinuclear region of cytoplasm"/>
    <property type="evidence" value="ECO:0007669"/>
    <property type="project" value="UniProtKB-SubCell"/>
</dbReference>
<dbReference type="InterPro" id="IPR000225">
    <property type="entry name" value="Armadillo"/>
</dbReference>
<feature type="domain" description="IBB" evidence="8">
    <location>
        <begin position="1"/>
        <end position="58"/>
    </location>
</feature>
<dbReference type="FunFam" id="1.25.10.10:FF:000040">
    <property type="entry name" value="Importin subunit alpha"/>
    <property type="match status" value="1"/>
</dbReference>
<evidence type="ECO:0000256" key="1">
    <source>
        <dbReference type="ARBA" id="ARBA00004556"/>
    </source>
</evidence>
<keyword evidence="5" id="KW-0653">Protein transport</keyword>
<dbReference type="InterPro" id="IPR002652">
    <property type="entry name" value="Importin-a_IBB"/>
</dbReference>
<gene>
    <name evidence="9" type="ORF">IEQ34_001390</name>
</gene>
<dbReference type="SMART" id="SM00185">
    <property type="entry name" value="ARM"/>
    <property type="match status" value="8"/>
</dbReference>
<dbReference type="InterPro" id="IPR036975">
    <property type="entry name" value="Importin-a_IBB_sf"/>
</dbReference>
<keyword evidence="10" id="KW-1185">Reference proteome</keyword>
<dbReference type="PIRSF" id="PIRSF005673">
    <property type="entry name" value="Importin_alpha"/>
    <property type="match status" value="1"/>
</dbReference>
<accession>A0AAV7HQB5</accession>
<dbReference type="InterPro" id="IPR011989">
    <property type="entry name" value="ARM-like"/>
</dbReference>
<sequence>MSLRPSARAEVRRNKYKVAVDAEEGRRRREDNMVEIRKNKREENLQKKRREGMQVQPFPTSIQTSTVEKKLESLPAMVSGVYSEESSLQLEATTQFRKLLSIERSPPIEEVIQSGVVPRFVEFLTRDDFPQLQFEAAWALTNIASGTSENTKVVIEHGAVPIFVKLLGSPSDDVREQAVWALGNVAGDSPKCRDLVLANGALMPLLAQLNDHAKLSMLRNATWTLSNFCRGKPQPNFEQTKPALPALKHLIHSTDEEVLTDACWALSYLSDGTNDKIQSVIEAEVVPRLVELLFHPSPSVLIPALRTVGNIVTGDDIQTQYVIGNGALPYLLNLLTQSYKKSIKKEACWTISNITAGNKEQIQAVIEANIIGPLVDLLQNAEFDIKKEAAWAISNATSGGTHDQIKFLVGQGCIKPLCDLLVCPDPRIVTVCLEGLENILKVGEAEKNLGTTGAVNLFAQMIDEAEGLDKIENLQSHDNTEIYEKAVKILETYWLEEEDEAMPAGDTAQTGFSFGANEQFSVPSGGLLVPCFIRYLSYLEGGSVGVGCVLSCQSRSSRFICPGVQFVVVGLCRMGVNKRFWEGGVHPGAFCFYGEEFQMCDLM</sequence>
<dbReference type="EMBL" id="JAGFBR010000002">
    <property type="protein sequence ID" value="KAH0469832.1"/>
    <property type="molecule type" value="Genomic_DNA"/>
</dbReference>
<dbReference type="PROSITE" id="PS51214">
    <property type="entry name" value="IBB"/>
    <property type="match status" value="1"/>
</dbReference>
<protein>
    <recommendedName>
        <fullName evidence="8">IBB domain-containing protein</fullName>
    </recommendedName>
</protein>
<dbReference type="Gene3D" id="1.25.10.10">
    <property type="entry name" value="Leucine-rich Repeat Variant"/>
    <property type="match status" value="1"/>
</dbReference>
<evidence type="ECO:0000256" key="5">
    <source>
        <dbReference type="ARBA" id="ARBA00022927"/>
    </source>
</evidence>
<comment type="similarity">
    <text evidence="2">Belongs to the importin alpha family.</text>
</comment>
<evidence type="ECO:0000259" key="8">
    <source>
        <dbReference type="PROSITE" id="PS51214"/>
    </source>
</evidence>
<dbReference type="GO" id="GO:0061608">
    <property type="term" value="F:nuclear import signal receptor activity"/>
    <property type="evidence" value="ECO:0007669"/>
    <property type="project" value="InterPro"/>
</dbReference>
<name>A0AAV7HQB5_DENCH</name>
<evidence type="ECO:0000313" key="9">
    <source>
        <dbReference type="EMBL" id="KAH0469832.1"/>
    </source>
</evidence>
<evidence type="ECO:0000256" key="2">
    <source>
        <dbReference type="ARBA" id="ARBA00010394"/>
    </source>
</evidence>
<dbReference type="Pfam" id="PF00514">
    <property type="entry name" value="Arm"/>
    <property type="match status" value="8"/>
</dbReference>
<feature type="repeat" description="ARM" evidence="6">
    <location>
        <begin position="326"/>
        <end position="369"/>
    </location>
</feature>
<comment type="subcellular location">
    <subcellularLocation>
        <location evidence="1">Cytoplasm</location>
        <location evidence="1">Perinuclear region</location>
    </subcellularLocation>
</comment>
<comment type="caution">
    <text evidence="9">The sequence shown here is derived from an EMBL/GenBank/DDBJ whole genome shotgun (WGS) entry which is preliminary data.</text>
</comment>
<dbReference type="SUPFAM" id="SSF48371">
    <property type="entry name" value="ARM repeat"/>
    <property type="match status" value="1"/>
</dbReference>
<dbReference type="PANTHER" id="PTHR23316">
    <property type="entry name" value="IMPORTIN ALPHA"/>
    <property type="match status" value="1"/>
</dbReference>
<proteinExistence type="inferred from homology"/>
<dbReference type="Pfam" id="PF16186">
    <property type="entry name" value="Arm_3"/>
    <property type="match status" value="1"/>
</dbReference>
<dbReference type="GO" id="GO:0006606">
    <property type="term" value="P:protein import into nucleus"/>
    <property type="evidence" value="ECO:0007669"/>
    <property type="project" value="InterPro"/>
</dbReference>
<reference evidence="9 10" key="1">
    <citation type="journal article" date="2021" name="Hortic Res">
        <title>Chromosome-scale assembly of the Dendrobium chrysotoxum genome enhances the understanding of orchid evolution.</title>
        <authorList>
            <person name="Zhang Y."/>
            <person name="Zhang G.Q."/>
            <person name="Zhang D."/>
            <person name="Liu X.D."/>
            <person name="Xu X.Y."/>
            <person name="Sun W.H."/>
            <person name="Yu X."/>
            <person name="Zhu X."/>
            <person name="Wang Z.W."/>
            <person name="Zhao X."/>
            <person name="Zhong W.Y."/>
            <person name="Chen H."/>
            <person name="Yin W.L."/>
            <person name="Huang T."/>
            <person name="Niu S.C."/>
            <person name="Liu Z.J."/>
        </authorList>
    </citation>
    <scope>NUCLEOTIDE SEQUENCE [LARGE SCALE GENOMIC DNA]</scope>
    <source>
        <strain evidence="9">Lindl</strain>
    </source>
</reference>
<keyword evidence="4" id="KW-0677">Repeat</keyword>
<feature type="repeat" description="ARM" evidence="6">
    <location>
        <begin position="115"/>
        <end position="158"/>
    </location>
</feature>
<dbReference type="Pfam" id="PF01749">
    <property type="entry name" value="IBB"/>
    <property type="match status" value="1"/>
</dbReference>
<dbReference type="AlphaFoldDB" id="A0AAV7HQB5"/>
<dbReference type="InterPro" id="IPR016024">
    <property type="entry name" value="ARM-type_fold"/>
</dbReference>
<keyword evidence="3 7" id="KW-0813">Transport</keyword>
<dbReference type="InterPro" id="IPR024931">
    <property type="entry name" value="Importin_alpha"/>
</dbReference>
<dbReference type="Proteomes" id="UP000775213">
    <property type="component" value="Unassembled WGS sequence"/>
</dbReference>
<dbReference type="Gene3D" id="1.20.5.690">
    <property type="entry name" value="Importin-alpha, importin-beta-binding domain"/>
    <property type="match status" value="1"/>
</dbReference>
<feature type="repeat" description="ARM" evidence="6">
    <location>
        <begin position="158"/>
        <end position="200"/>
    </location>
</feature>
<organism evidence="9 10">
    <name type="scientific">Dendrobium chrysotoxum</name>
    <name type="common">Orchid</name>
    <dbReference type="NCBI Taxonomy" id="161865"/>
    <lineage>
        <taxon>Eukaryota</taxon>
        <taxon>Viridiplantae</taxon>
        <taxon>Streptophyta</taxon>
        <taxon>Embryophyta</taxon>
        <taxon>Tracheophyta</taxon>
        <taxon>Spermatophyta</taxon>
        <taxon>Magnoliopsida</taxon>
        <taxon>Liliopsida</taxon>
        <taxon>Asparagales</taxon>
        <taxon>Orchidaceae</taxon>
        <taxon>Epidendroideae</taxon>
        <taxon>Malaxideae</taxon>
        <taxon>Dendrobiinae</taxon>
        <taxon>Dendrobium</taxon>
    </lineage>
</organism>